<organismHost>
    <name type="scientific">Phacochoerus aethiopicus</name>
    <name type="common">Warthog</name>
    <dbReference type="NCBI Taxonomy" id="85517"/>
</organismHost>
<accession>Q8V9T9</accession>
<reference evidence="1" key="1">
    <citation type="submission" date="2001-11" db="EMBL/GenBank/DDBJ databases">
        <title>Nucleotide sequence and analysis of 16.25 kilobase pairs of the African swine fever virus genome that span the central variable region.</title>
        <authorList>
            <person name="Roberts P.C."/>
            <person name="Lu Z."/>
            <person name="Rock D.L."/>
        </authorList>
    </citation>
    <scope>NUCLEOTIDE SEQUENCE</scope>
    <source>
        <strain evidence="1">Malawi Lil-20/1</strain>
    </source>
</reference>
<organismHost>
    <name type="scientific">Phacochoerus africanus</name>
    <name type="common">Warthog</name>
    <dbReference type="NCBI Taxonomy" id="41426"/>
</organismHost>
<organismHost>
    <name type="scientific">Ornithodoros moubata</name>
    <name type="common">Soft tick</name>
    <name type="synonym">Argasid tick</name>
    <dbReference type="NCBI Taxonomy" id="6938"/>
</organismHost>
<gene>
    <name evidence="1" type="primary">L09FR</name>
</gene>
<organismHost>
    <name type="scientific">Potamochoerus larvatus</name>
    <name type="common">Bushpig</name>
    <dbReference type="NCBI Taxonomy" id="273792"/>
</organismHost>
<dbReference type="EMBL" id="L00966">
    <property type="protein sequence ID" value="AAL31323.1"/>
    <property type="molecule type" value="Genomic_DNA"/>
</dbReference>
<protein>
    <submittedName>
        <fullName evidence="1">Uncharacterized protein L09FR</fullName>
    </submittedName>
</protein>
<organism evidence="1">
    <name type="scientific">African swine fever virus</name>
    <name type="common">ASFV</name>
    <dbReference type="NCBI Taxonomy" id="10497"/>
    <lineage>
        <taxon>Viruses</taxon>
        <taxon>Varidnaviria</taxon>
        <taxon>Bamfordvirae</taxon>
        <taxon>Nucleocytoviricota</taxon>
        <taxon>Pokkesviricetes</taxon>
        <taxon>Asfuvirales</taxon>
        <taxon>Asfarviridae</taxon>
        <taxon>Asfivirus</taxon>
        <taxon>Asfivirus haemorrhagiae</taxon>
    </lineage>
</organism>
<sequence length="80" mass="9160">MSLARVTAVRTLGWVQITERPKYFWKECVFSFLSILNTCTGRAVDFPDPVRDFIISTRSAREVGMAPPNSGRRCFIQVMM</sequence>
<organismHost>
    <name type="scientific">Ornithodoros</name>
    <name type="common">relapsing fever ticks</name>
    <dbReference type="NCBI Taxonomy" id="6937"/>
</organismHost>
<proteinExistence type="predicted"/>
<organismHost>
    <name type="scientific">Sus scrofa</name>
    <name type="common">Pig</name>
    <dbReference type="NCBI Taxonomy" id="9823"/>
</organismHost>
<name>Q8V9T9_ASF</name>
<evidence type="ECO:0000313" key="1">
    <source>
        <dbReference type="EMBL" id="AAL31323.1"/>
    </source>
</evidence>